<dbReference type="SMART" id="SM00387">
    <property type="entry name" value="HATPase_c"/>
    <property type="match status" value="1"/>
</dbReference>
<dbReference type="Pfam" id="PF08447">
    <property type="entry name" value="PAS_3"/>
    <property type="match status" value="3"/>
</dbReference>
<dbReference type="InterPro" id="IPR035909">
    <property type="entry name" value="CheB_C"/>
</dbReference>
<evidence type="ECO:0000256" key="2">
    <source>
        <dbReference type="ARBA" id="ARBA00001541"/>
    </source>
</evidence>
<dbReference type="EMBL" id="AQHR01000096">
    <property type="protein sequence ID" value="EON75830.1"/>
    <property type="molecule type" value="Genomic_DNA"/>
</dbReference>
<comment type="caution">
    <text evidence="15">The sequence shown here is derived from an EMBL/GenBank/DDBJ whole genome shotgun (WGS) entry which is preliminary data.</text>
</comment>
<dbReference type="Pfam" id="PF13185">
    <property type="entry name" value="GAF_2"/>
    <property type="match status" value="1"/>
</dbReference>
<protein>
    <submittedName>
        <fullName evidence="15">Chemotaxis protein methyltransferase CheR</fullName>
        <ecNumber evidence="15">2.1.1.80</ecNumber>
    </submittedName>
</protein>
<feature type="domain" description="CheR-type methyltransferase" evidence="14">
    <location>
        <begin position="191"/>
        <end position="465"/>
    </location>
</feature>
<comment type="catalytic activity">
    <reaction evidence="1">
        <text>ATP + protein L-histidine = ADP + protein N-phospho-L-histidine.</text>
        <dbReference type="EC" id="2.7.13.3"/>
    </reaction>
</comment>
<dbReference type="Gene3D" id="1.10.155.10">
    <property type="entry name" value="Chemotaxis receptor methyltransferase CheR, N-terminal domain"/>
    <property type="match status" value="1"/>
</dbReference>
<evidence type="ECO:0000256" key="9">
    <source>
        <dbReference type="SAM" id="Coils"/>
    </source>
</evidence>
<dbReference type="NCBIfam" id="TIGR00229">
    <property type="entry name" value="sensory_box"/>
    <property type="match status" value="4"/>
</dbReference>
<dbReference type="InterPro" id="IPR000014">
    <property type="entry name" value="PAS"/>
</dbReference>
<dbReference type="SUPFAM" id="SSF55781">
    <property type="entry name" value="GAF domain-like"/>
    <property type="match status" value="1"/>
</dbReference>
<evidence type="ECO:0000313" key="15">
    <source>
        <dbReference type="EMBL" id="EON75830.1"/>
    </source>
</evidence>
<dbReference type="GO" id="GO:0008983">
    <property type="term" value="F:protein-glutamate O-methyltransferase activity"/>
    <property type="evidence" value="ECO:0007669"/>
    <property type="project" value="UniProtKB-EC"/>
</dbReference>
<feature type="domain" description="PAC" evidence="12">
    <location>
        <begin position="1691"/>
        <end position="1743"/>
    </location>
</feature>
<dbReference type="PROSITE" id="PS50109">
    <property type="entry name" value="HIS_KIN"/>
    <property type="match status" value="1"/>
</dbReference>
<evidence type="ECO:0000259" key="12">
    <source>
        <dbReference type="PROSITE" id="PS50113"/>
    </source>
</evidence>
<dbReference type="Pfam" id="PF08448">
    <property type="entry name" value="PAS_4"/>
    <property type="match status" value="1"/>
</dbReference>
<feature type="coiled-coil region" evidence="9">
    <location>
        <begin position="633"/>
        <end position="730"/>
    </location>
</feature>
<dbReference type="OrthoDB" id="9816309at2"/>
<dbReference type="GO" id="GO:0000156">
    <property type="term" value="F:phosphorelay response regulator activity"/>
    <property type="evidence" value="ECO:0007669"/>
    <property type="project" value="InterPro"/>
</dbReference>
<keyword evidence="4 15" id="KW-0489">Methyltransferase</keyword>
<dbReference type="RefSeq" id="WP_010855852.1">
    <property type="nucleotide sequence ID" value="NZ_AQHR01000096.1"/>
</dbReference>
<evidence type="ECO:0000259" key="10">
    <source>
        <dbReference type="PROSITE" id="PS50109"/>
    </source>
</evidence>
<dbReference type="SMART" id="SM00388">
    <property type="entry name" value="HisKA"/>
    <property type="match status" value="1"/>
</dbReference>
<dbReference type="Pfam" id="PF01339">
    <property type="entry name" value="CheB_methylest"/>
    <property type="match status" value="1"/>
</dbReference>
<dbReference type="CDD" id="cd16434">
    <property type="entry name" value="CheB-CheR_fusion"/>
    <property type="match status" value="1"/>
</dbReference>
<dbReference type="PROSITE" id="PS50122">
    <property type="entry name" value="CHEB"/>
    <property type="match status" value="1"/>
</dbReference>
<dbReference type="Gene3D" id="3.40.50.180">
    <property type="entry name" value="Methylesterase CheB, C-terminal domain"/>
    <property type="match status" value="1"/>
</dbReference>
<keyword evidence="8" id="KW-0378">Hydrolase</keyword>
<dbReference type="SMART" id="SM00138">
    <property type="entry name" value="MeTrc"/>
    <property type="match status" value="1"/>
</dbReference>
<dbReference type="SUPFAM" id="SSF55874">
    <property type="entry name" value="ATPase domain of HSP90 chaperone/DNA topoisomerase II/histidine kinase"/>
    <property type="match status" value="1"/>
</dbReference>
<evidence type="ECO:0000256" key="6">
    <source>
        <dbReference type="ARBA" id="ARBA00022691"/>
    </source>
</evidence>
<dbReference type="InterPro" id="IPR022642">
    <property type="entry name" value="CheR_C"/>
</dbReference>
<dbReference type="SUPFAM" id="SSF52738">
    <property type="entry name" value="Methylesterase CheB, C-terminal domain"/>
    <property type="match status" value="1"/>
</dbReference>
<dbReference type="GO" id="GO:0000155">
    <property type="term" value="F:phosphorelay sensor kinase activity"/>
    <property type="evidence" value="ECO:0007669"/>
    <property type="project" value="InterPro"/>
</dbReference>
<dbReference type="InterPro" id="IPR013655">
    <property type="entry name" value="PAS_fold_3"/>
</dbReference>
<feature type="domain" description="PAC" evidence="12">
    <location>
        <begin position="1040"/>
        <end position="1091"/>
    </location>
</feature>
<dbReference type="InterPro" id="IPR052162">
    <property type="entry name" value="Sensor_kinase/Photoreceptor"/>
</dbReference>
<dbReference type="InterPro" id="IPR029016">
    <property type="entry name" value="GAF-like_dom_sf"/>
</dbReference>
<dbReference type="GO" id="GO:0032259">
    <property type="term" value="P:methylation"/>
    <property type="evidence" value="ECO:0007669"/>
    <property type="project" value="UniProtKB-KW"/>
</dbReference>
<reference evidence="15 16" key="1">
    <citation type="submission" date="2013-02" db="EMBL/GenBank/DDBJ databases">
        <title>A novel strain isolated from Lonar lake, Maharashtra, India.</title>
        <authorList>
            <person name="Singh A."/>
        </authorList>
    </citation>
    <scope>NUCLEOTIDE SEQUENCE [LARGE SCALE GENOMIC DNA]</scope>
    <source>
        <strain evidence="15 16">AK24</strain>
    </source>
</reference>
<evidence type="ECO:0000256" key="3">
    <source>
        <dbReference type="ARBA" id="ARBA00022553"/>
    </source>
</evidence>
<dbReference type="InterPro" id="IPR000673">
    <property type="entry name" value="Sig_transdc_resp-reg_Me-estase"/>
</dbReference>
<dbReference type="GO" id="GO:0005737">
    <property type="term" value="C:cytoplasm"/>
    <property type="evidence" value="ECO:0007669"/>
    <property type="project" value="InterPro"/>
</dbReference>
<feature type="domain" description="PAC" evidence="12">
    <location>
        <begin position="1817"/>
        <end position="1871"/>
    </location>
</feature>
<dbReference type="Gene3D" id="3.30.565.10">
    <property type="entry name" value="Histidine kinase-like ATPase, C-terminal domain"/>
    <property type="match status" value="1"/>
</dbReference>
<keyword evidence="16" id="KW-1185">Reference proteome</keyword>
<dbReference type="PANTHER" id="PTHR43304">
    <property type="entry name" value="PHYTOCHROME-LIKE PROTEIN CPH1"/>
    <property type="match status" value="1"/>
</dbReference>
<proteinExistence type="predicted"/>
<feature type="domain" description="Histidine kinase" evidence="10">
    <location>
        <begin position="1903"/>
        <end position="2117"/>
    </location>
</feature>
<dbReference type="InterPro" id="IPR005467">
    <property type="entry name" value="His_kinase_dom"/>
</dbReference>
<dbReference type="Gene3D" id="3.40.50.150">
    <property type="entry name" value="Vaccinia Virus protein VP39"/>
    <property type="match status" value="1"/>
</dbReference>
<feature type="domain" description="PAS" evidence="11">
    <location>
        <begin position="1620"/>
        <end position="1662"/>
    </location>
</feature>
<evidence type="ECO:0000256" key="1">
    <source>
        <dbReference type="ARBA" id="ARBA00000085"/>
    </source>
</evidence>
<dbReference type="PROSITE" id="PS50123">
    <property type="entry name" value="CHER"/>
    <property type="match status" value="1"/>
</dbReference>
<dbReference type="PANTHER" id="PTHR43304:SF1">
    <property type="entry name" value="PAC DOMAIN-CONTAINING PROTEIN"/>
    <property type="match status" value="1"/>
</dbReference>
<dbReference type="Pfam" id="PF01739">
    <property type="entry name" value="CheR"/>
    <property type="match status" value="1"/>
</dbReference>
<dbReference type="SUPFAM" id="SSF55785">
    <property type="entry name" value="PYP-like sensor domain (PAS domain)"/>
    <property type="match status" value="8"/>
</dbReference>
<keyword evidence="8" id="KW-0145">Chemotaxis</keyword>
<dbReference type="InterPro" id="IPR000700">
    <property type="entry name" value="PAS-assoc_C"/>
</dbReference>
<feature type="active site" evidence="8">
    <location>
        <position position="128"/>
    </location>
</feature>
<feature type="active site" evidence="8">
    <location>
        <position position="37"/>
    </location>
</feature>
<dbReference type="InterPro" id="IPR035965">
    <property type="entry name" value="PAS-like_dom_sf"/>
</dbReference>
<feature type="domain" description="PAC" evidence="12">
    <location>
        <begin position="1168"/>
        <end position="1220"/>
    </location>
</feature>
<dbReference type="Pfam" id="PF13426">
    <property type="entry name" value="PAS_9"/>
    <property type="match status" value="3"/>
</dbReference>
<dbReference type="Gene3D" id="1.10.287.130">
    <property type="match status" value="1"/>
</dbReference>
<evidence type="ECO:0000259" key="14">
    <source>
        <dbReference type="PROSITE" id="PS50123"/>
    </source>
</evidence>
<comment type="catalytic activity">
    <reaction evidence="2">
        <text>L-glutamyl-[protein] + S-adenosyl-L-methionine = [protein]-L-glutamate 5-O-methyl ester + S-adenosyl-L-homocysteine</text>
        <dbReference type="Rhea" id="RHEA:24452"/>
        <dbReference type="Rhea" id="RHEA-COMP:10208"/>
        <dbReference type="Rhea" id="RHEA-COMP:10311"/>
        <dbReference type="ChEBI" id="CHEBI:29973"/>
        <dbReference type="ChEBI" id="CHEBI:57856"/>
        <dbReference type="ChEBI" id="CHEBI:59789"/>
        <dbReference type="ChEBI" id="CHEBI:82795"/>
        <dbReference type="EC" id="2.1.1.80"/>
    </reaction>
</comment>
<name>R7ZNZ3_9BACT</name>
<dbReference type="InterPro" id="IPR003018">
    <property type="entry name" value="GAF"/>
</dbReference>
<dbReference type="InterPro" id="IPR036804">
    <property type="entry name" value="CheR_N_sf"/>
</dbReference>
<dbReference type="FunFam" id="3.30.565.10:FF:000006">
    <property type="entry name" value="Sensor histidine kinase WalK"/>
    <property type="match status" value="1"/>
</dbReference>
<dbReference type="InterPro" id="IPR013656">
    <property type="entry name" value="PAS_4"/>
</dbReference>
<evidence type="ECO:0000313" key="16">
    <source>
        <dbReference type="Proteomes" id="UP000013909"/>
    </source>
</evidence>
<dbReference type="Pfam" id="PF00512">
    <property type="entry name" value="HisKA"/>
    <property type="match status" value="1"/>
</dbReference>
<feature type="coiled-coil region" evidence="9">
    <location>
        <begin position="1866"/>
        <end position="1900"/>
    </location>
</feature>
<dbReference type="InterPro" id="IPR029063">
    <property type="entry name" value="SAM-dependent_MTases_sf"/>
</dbReference>
<dbReference type="SUPFAM" id="SSF53335">
    <property type="entry name" value="S-adenosyl-L-methionine-dependent methyltransferases"/>
    <property type="match status" value="1"/>
</dbReference>
<keyword evidence="6" id="KW-0949">S-adenosyl-L-methionine</keyword>
<dbReference type="InterPro" id="IPR003594">
    <property type="entry name" value="HATPase_dom"/>
</dbReference>
<organism evidence="15 16">
    <name type="scientific">Lunatimonas lonarensis</name>
    <dbReference type="NCBI Taxonomy" id="1232681"/>
    <lineage>
        <taxon>Bacteria</taxon>
        <taxon>Pseudomonadati</taxon>
        <taxon>Bacteroidota</taxon>
        <taxon>Cytophagia</taxon>
        <taxon>Cytophagales</taxon>
        <taxon>Cyclobacteriaceae</taxon>
    </lineage>
</organism>
<dbReference type="InterPro" id="IPR003661">
    <property type="entry name" value="HisK_dim/P_dom"/>
</dbReference>
<dbReference type="SMART" id="SM00091">
    <property type="entry name" value="PAS"/>
    <property type="match status" value="8"/>
</dbReference>
<dbReference type="SUPFAM" id="SSF47757">
    <property type="entry name" value="Chemotaxis receptor methyltransferase CheR, N-terminal domain"/>
    <property type="match status" value="1"/>
</dbReference>
<evidence type="ECO:0000256" key="7">
    <source>
        <dbReference type="ARBA" id="ARBA00022777"/>
    </source>
</evidence>
<feature type="active site" evidence="8">
    <location>
        <position position="10"/>
    </location>
</feature>
<keyword evidence="3" id="KW-0597">Phosphoprotein</keyword>
<evidence type="ECO:0000259" key="11">
    <source>
        <dbReference type="PROSITE" id="PS50112"/>
    </source>
</evidence>
<dbReference type="SUPFAM" id="SSF47384">
    <property type="entry name" value="Homodimeric domain of signal transducing histidine kinase"/>
    <property type="match status" value="1"/>
</dbReference>
<sequence length="2133" mass="240871">MLRIMAVGASAGGLEALQDLLSNLQVLDNCCVIIAQHMSPTHRSMLVQLLTKATSFPVVEATNLQALSEKTIFITPPDTEISIRDEAIHLAKPHSSIGPKPSVDVLFESLAKEDNQVIAIILSGTGSDGAEGINRLAMSGDAFILAQDPSSAKYDGMPNAAIQTGHVKKILSAKDLGKHLSDLLASAESKGLFRSMDEKKSAYDKVVELLSKKSGTDFSNYKTASFTRRLEKRISSLHMDSLERYLEYLEENPEEVNELFNMVFIGVTSFFRDSEAFLTLETYLDRLVQGKKSQESIRIWIPGCSTGEEAYSIAILLHKMLKRYAKEHLEIQLFATDIDEQAIAQARSAFFPADSLQVLSRETIEQYFIPKGSGYEVIKAIRSMVLFSKHDIMRNPPFLKLDLISCRNLLIYFKNSLQQQLIPLFHFALLPGGYLFLGKSESIGPFTSLFAEENTKHRIYKKKISQGLQTIRFSALKPQTMPVKQVQATQNPPANNLKESARKTLLKALDTPYVVVNETQDIQEVHGDVRLFLSLSEGGIQANLIKMLNPELQIEVRAILNKCIKSNTGIKSKIKKFRLFDSYHYVRVGVFPLIDQPGSDPLYMVLFEKLDLEDFIHSDPQSTALPADESTKFKELEEELNETKEQLQTYIEEIETSNEELQSLIEELQSTNEELQSANEELETTNEELQSTNEEIQVAYMELKSAHETLEAKELELQVLQANSEALLDNDLQAFILVDSSYKIQKFNHRAVELFEDLSGKRLATEKLILDYLPEGETEHFITNFKKVLDKKAFTGEKNFTDLSGKNRWFAVNYAPVIFKGESVTGVSLSLLDITTLKDTQSSLVLTEKLVSAVFNVVSLGICVTDESGILLNANDAYCELYGYEKHELVGEHFTKVVPVSQKEQLSLLHDQFINTGSETLGEARVISKAGVRIDVEVTADLLIQPDGTRYKVTSVKDITQQKNIKKLLAEAQNMARIGAWEYVIDTGSLNYSEITSQIYGIPDSFELTVENGLSFYQEGSSRNQISQAFKECMEQGRPFDMELVLVDFNGVKKWVRSIGRAEKSDDSVVRIFGSIQDITDKKEAEERIKETNQRFSYVTQATSDVIWDWDITRDKVLWGENHVQIFGELPSENLSDVAQVHRRLDPDELEQIIQDAEEVLRSDRIQWQCEHRYLKSDGSYAVVSNKALIIRNNEGKPVRVIGAMQDITKRHYQELERKMQREISLIFNKGGELVNTLSEVIQYLADLAAIDLAEVWLVSPDNTSIKLLANYSQTEQANLFRINSQQITTFQKGEGLPGNVWTTGQSMIWDQVEDHKEFVRSKAAKKSGIIAVFGVPLQQNGDMLGVLVFGSSKGREHLESFKMLFGSLESFLSGELMRKKLESELTQIIEGAPDLIGIVNFEGHFIKINEAASRMLEYSMDELMSLPFLDLVHPDDHYKTEMEFNRLINEAIPLAFENRYLAKSGKSIWISWSSRAIPEERIIYAFGKDVTRQKSLLQSLENAYEQAMIGVWETNVGQEITYWSGVARKIHEISDTKFIPSVQEALLFYREDYRSLVSEMVGKCLATGELFDFEAPIITATGNEKWVRATGQAEIQHGKVTKMYGSIQDIHARKTAEQQMLIFKQIVETSHEGIAVAGLEGQVNYLNPSFSQKLGFTTQELQDAGGPPAVYAEQEVAAEVFGHLLRGKPWKGDIYLVDKTGKRTPYFLSAGPIYDEKGTLIAVFGIHTDISERIESETALKRNLQALEDYKFALDQAVIVAITDVQGKITSVNQKFCEISKYTPEELIGKTHQIVNSGYHPKSFFNEMWKKLTKGQVWQGVIKNRAKDGSEYWVNSTMVPFLDENGRPSQFLALRFEVTEQILATEELKIANRQLESLNESLKERAQELAISNAELEQFAYVASHDLQEPLRMITSFLAQLNKKYGELFDDRAKEYIGFALDGASRMRQIILDLLEFSRVGKNDERLGPVSLAELVAEVILLNRKAIEESNAKIHIGELPTIQNYRTPLMQVFNNLIGNALKYRKKTIPPSINVSCTENENSYTIRVSDNGIGIEEEYFQKIFVIFQRLHHKTEYSGTGIGLAIVKKIIENLGGHVWVKSKKDEGSTFYFTLLKTPVKPEKIKKDTPYETGH</sequence>
<feature type="domain" description="PAS" evidence="11">
    <location>
        <begin position="1761"/>
        <end position="1804"/>
    </location>
</feature>
<dbReference type="Gene3D" id="3.30.450.40">
    <property type="match status" value="1"/>
</dbReference>
<dbReference type="CDD" id="cd00130">
    <property type="entry name" value="PAS"/>
    <property type="match status" value="5"/>
</dbReference>
<keyword evidence="9" id="KW-0175">Coiled coil</keyword>
<dbReference type="SMART" id="SM00086">
    <property type="entry name" value="PAC"/>
    <property type="match status" value="8"/>
</dbReference>
<feature type="domain" description="CheB-type methylesterase" evidence="13">
    <location>
        <begin position="1"/>
        <end position="187"/>
    </location>
</feature>
<accession>R7ZNZ3</accession>
<dbReference type="GO" id="GO:0008984">
    <property type="term" value="F:protein-glutamate methylesterase activity"/>
    <property type="evidence" value="ECO:0007669"/>
    <property type="project" value="InterPro"/>
</dbReference>
<keyword evidence="7" id="KW-0418">Kinase</keyword>
<keyword evidence="5 15" id="KW-0808">Transferase</keyword>
<dbReference type="PROSITE" id="PS50113">
    <property type="entry name" value="PAC"/>
    <property type="match status" value="4"/>
</dbReference>
<dbReference type="STRING" id="1232681.ADIS_3721"/>
<dbReference type="Gene3D" id="3.30.450.20">
    <property type="entry name" value="PAS domain"/>
    <property type="match status" value="8"/>
</dbReference>
<dbReference type="Proteomes" id="UP000013909">
    <property type="component" value="Unassembled WGS sequence"/>
</dbReference>
<dbReference type="CDD" id="cd00082">
    <property type="entry name" value="HisKA"/>
    <property type="match status" value="1"/>
</dbReference>
<gene>
    <name evidence="15" type="ORF">ADIS_3721</name>
</gene>
<dbReference type="PROSITE" id="PS50112">
    <property type="entry name" value="PAS"/>
    <property type="match status" value="4"/>
</dbReference>
<dbReference type="EC" id="2.1.1.80" evidence="15"/>
<dbReference type="InterPro" id="IPR036890">
    <property type="entry name" value="HATPase_C_sf"/>
</dbReference>
<evidence type="ECO:0000256" key="8">
    <source>
        <dbReference type="PROSITE-ProRule" id="PRU00050"/>
    </source>
</evidence>
<dbReference type="SMART" id="SM00065">
    <property type="entry name" value="GAF"/>
    <property type="match status" value="1"/>
</dbReference>
<dbReference type="Pfam" id="PF03705">
    <property type="entry name" value="CheR_N"/>
    <property type="match status" value="1"/>
</dbReference>
<dbReference type="PATRIC" id="fig|1288963.3.peg.3715"/>
<dbReference type="InterPro" id="IPR022641">
    <property type="entry name" value="CheR_N"/>
</dbReference>
<evidence type="ECO:0000256" key="5">
    <source>
        <dbReference type="ARBA" id="ARBA00022679"/>
    </source>
</evidence>
<dbReference type="InterPro" id="IPR000780">
    <property type="entry name" value="CheR_MeTrfase"/>
</dbReference>
<feature type="domain" description="PAS" evidence="11">
    <location>
        <begin position="847"/>
        <end position="917"/>
    </location>
</feature>
<dbReference type="GO" id="GO:0006935">
    <property type="term" value="P:chemotaxis"/>
    <property type="evidence" value="ECO:0007669"/>
    <property type="project" value="UniProtKB-UniRule"/>
</dbReference>
<evidence type="ECO:0000256" key="4">
    <source>
        <dbReference type="ARBA" id="ARBA00022603"/>
    </source>
</evidence>
<feature type="domain" description="PAS" evidence="11">
    <location>
        <begin position="1382"/>
        <end position="1452"/>
    </location>
</feature>
<evidence type="ECO:0000259" key="13">
    <source>
        <dbReference type="PROSITE" id="PS50122"/>
    </source>
</evidence>
<dbReference type="InterPro" id="IPR001610">
    <property type="entry name" value="PAC"/>
</dbReference>
<dbReference type="InterPro" id="IPR036097">
    <property type="entry name" value="HisK_dim/P_sf"/>
</dbReference>
<dbReference type="PRINTS" id="PR00996">
    <property type="entry name" value="CHERMTFRASE"/>
</dbReference>
<dbReference type="Pfam" id="PF02518">
    <property type="entry name" value="HATPase_c"/>
    <property type="match status" value="1"/>
</dbReference>